<dbReference type="InterPro" id="IPR014284">
    <property type="entry name" value="RNA_pol_sigma-70_dom"/>
</dbReference>
<comment type="caution">
    <text evidence="8">The sequence shown here is derived from an EMBL/GenBank/DDBJ whole genome shotgun (WGS) entry which is preliminary data.</text>
</comment>
<evidence type="ECO:0000256" key="5">
    <source>
        <dbReference type="ARBA" id="ARBA00023163"/>
    </source>
</evidence>
<dbReference type="Proteomes" id="UP000265581">
    <property type="component" value="Unassembled WGS sequence"/>
</dbReference>
<dbReference type="GO" id="GO:0016987">
    <property type="term" value="F:sigma factor activity"/>
    <property type="evidence" value="ECO:0007669"/>
    <property type="project" value="UniProtKB-KW"/>
</dbReference>
<evidence type="ECO:0000259" key="7">
    <source>
        <dbReference type="Pfam" id="PF04542"/>
    </source>
</evidence>
<dbReference type="EMBL" id="QUBR01000001">
    <property type="protein sequence ID" value="REK72694.1"/>
    <property type="molecule type" value="Genomic_DNA"/>
</dbReference>
<dbReference type="SUPFAM" id="SSF88946">
    <property type="entry name" value="Sigma2 domain of RNA polymerase sigma factors"/>
    <property type="match status" value="1"/>
</dbReference>
<evidence type="ECO:0000256" key="1">
    <source>
        <dbReference type="ARBA" id="ARBA00010641"/>
    </source>
</evidence>
<keyword evidence="9" id="KW-1185">Reference proteome</keyword>
<accession>A0A371P9Q5</accession>
<dbReference type="Gene3D" id="1.10.10.10">
    <property type="entry name" value="Winged helix-like DNA-binding domain superfamily/Winged helix DNA-binding domain"/>
    <property type="match status" value="1"/>
</dbReference>
<sequence>MWRYSSAVDDEEFGALYDALKRPVHAFAARRVGPEAAKDVVSETFEVVWRKRDEFPPDRAAWPAWVVGIAKNKVLQELQRRTRKHHDNRFAQDWTVEPVTDDTSHSVLDSVESQQIYRELTPAEKHLFDVAFFRDLPPSQAAAVLGISTSAFTTRVSRLRQRLRDLSEATGVPGPRPVADTEERIS</sequence>
<dbReference type="NCBIfam" id="TIGR02937">
    <property type="entry name" value="sigma70-ECF"/>
    <property type="match status" value="1"/>
</dbReference>
<keyword evidence="5" id="KW-0804">Transcription</keyword>
<dbReference type="PANTHER" id="PTHR43133">
    <property type="entry name" value="RNA POLYMERASE ECF-TYPE SIGMA FACTO"/>
    <property type="match status" value="1"/>
</dbReference>
<dbReference type="AlphaFoldDB" id="A0A371P9Q5"/>
<proteinExistence type="inferred from homology"/>
<dbReference type="PANTHER" id="PTHR43133:SF8">
    <property type="entry name" value="RNA POLYMERASE SIGMA FACTOR HI_1459-RELATED"/>
    <property type="match status" value="1"/>
</dbReference>
<evidence type="ECO:0000256" key="3">
    <source>
        <dbReference type="ARBA" id="ARBA00023082"/>
    </source>
</evidence>
<dbReference type="GO" id="GO:0006352">
    <property type="term" value="P:DNA-templated transcription initiation"/>
    <property type="evidence" value="ECO:0007669"/>
    <property type="project" value="InterPro"/>
</dbReference>
<evidence type="ECO:0000313" key="9">
    <source>
        <dbReference type="Proteomes" id="UP000265581"/>
    </source>
</evidence>
<reference evidence="8 9" key="1">
    <citation type="submission" date="2018-08" db="EMBL/GenBank/DDBJ databases">
        <title>Aeromicrobium sp. M2KJ-4, whole genome shotgun sequence.</title>
        <authorList>
            <person name="Tuo L."/>
        </authorList>
    </citation>
    <scope>NUCLEOTIDE SEQUENCE [LARGE SCALE GENOMIC DNA]</scope>
    <source>
        <strain evidence="8 9">M2KJ-4</strain>
    </source>
</reference>
<dbReference type="Pfam" id="PF04542">
    <property type="entry name" value="Sigma70_r2"/>
    <property type="match status" value="1"/>
</dbReference>
<evidence type="ECO:0000256" key="4">
    <source>
        <dbReference type="ARBA" id="ARBA00023125"/>
    </source>
</evidence>
<evidence type="ECO:0000256" key="2">
    <source>
        <dbReference type="ARBA" id="ARBA00023015"/>
    </source>
</evidence>
<comment type="similarity">
    <text evidence="1">Belongs to the sigma-70 factor family. ECF subfamily.</text>
</comment>
<keyword evidence="2" id="KW-0805">Transcription regulation</keyword>
<dbReference type="InterPro" id="IPR039425">
    <property type="entry name" value="RNA_pol_sigma-70-like"/>
</dbReference>
<dbReference type="InterPro" id="IPR013324">
    <property type="entry name" value="RNA_pol_sigma_r3/r4-like"/>
</dbReference>
<dbReference type="InterPro" id="IPR007627">
    <property type="entry name" value="RNA_pol_sigma70_r2"/>
</dbReference>
<evidence type="ECO:0000256" key="6">
    <source>
        <dbReference type="SAM" id="MobiDB-lite"/>
    </source>
</evidence>
<dbReference type="InterPro" id="IPR036388">
    <property type="entry name" value="WH-like_DNA-bd_sf"/>
</dbReference>
<gene>
    <name evidence="8" type="ORF">DX116_03560</name>
</gene>
<dbReference type="GO" id="GO:0003677">
    <property type="term" value="F:DNA binding"/>
    <property type="evidence" value="ECO:0007669"/>
    <property type="project" value="UniProtKB-KW"/>
</dbReference>
<feature type="domain" description="RNA polymerase sigma-70 region 2" evidence="7">
    <location>
        <begin position="16"/>
        <end position="83"/>
    </location>
</feature>
<protein>
    <submittedName>
        <fullName evidence="8">Sigma-70 family RNA polymerase sigma factor</fullName>
    </submittedName>
</protein>
<dbReference type="InterPro" id="IPR013325">
    <property type="entry name" value="RNA_pol_sigma_r2"/>
</dbReference>
<evidence type="ECO:0000313" key="8">
    <source>
        <dbReference type="EMBL" id="REK72694.1"/>
    </source>
</evidence>
<keyword evidence="4" id="KW-0238">DNA-binding</keyword>
<dbReference type="Gene3D" id="1.10.1740.10">
    <property type="match status" value="1"/>
</dbReference>
<feature type="region of interest" description="Disordered" evidence="6">
    <location>
        <begin position="163"/>
        <end position="186"/>
    </location>
</feature>
<dbReference type="SUPFAM" id="SSF88659">
    <property type="entry name" value="Sigma3 and sigma4 domains of RNA polymerase sigma factors"/>
    <property type="match status" value="1"/>
</dbReference>
<name>A0A371P9Q5_9ACTN</name>
<keyword evidence="3" id="KW-0731">Sigma factor</keyword>
<organism evidence="8 9">
    <name type="scientific">Aeromicrobium endophyticum</name>
    <dbReference type="NCBI Taxonomy" id="2292704"/>
    <lineage>
        <taxon>Bacteria</taxon>
        <taxon>Bacillati</taxon>
        <taxon>Actinomycetota</taxon>
        <taxon>Actinomycetes</taxon>
        <taxon>Propionibacteriales</taxon>
        <taxon>Nocardioidaceae</taxon>
        <taxon>Aeromicrobium</taxon>
    </lineage>
</organism>